<dbReference type="Gene3D" id="3.30.70.2970">
    <property type="entry name" value="Protein of unknown function (DUF541), domain 2"/>
    <property type="match status" value="1"/>
</dbReference>
<feature type="chain" id="PRO_5047392868" evidence="2">
    <location>
        <begin position="19"/>
        <end position="253"/>
    </location>
</feature>
<proteinExistence type="predicted"/>
<evidence type="ECO:0000313" key="4">
    <source>
        <dbReference type="Proteomes" id="UP001382935"/>
    </source>
</evidence>
<dbReference type="RefSeq" id="WP_338501837.1">
    <property type="nucleotide sequence ID" value="NZ_CP145607.1"/>
</dbReference>
<organism evidence="3 4">
    <name type="scientific">Sphingomonas kaistensis</name>
    <dbReference type="NCBI Taxonomy" id="298708"/>
    <lineage>
        <taxon>Bacteria</taxon>
        <taxon>Pseudomonadati</taxon>
        <taxon>Pseudomonadota</taxon>
        <taxon>Alphaproteobacteria</taxon>
        <taxon>Sphingomonadales</taxon>
        <taxon>Sphingomonadaceae</taxon>
        <taxon>Sphingomonas</taxon>
    </lineage>
</organism>
<dbReference type="EMBL" id="CP145607">
    <property type="protein sequence ID" value="WWM69618.1"/>
    <property type="molecule type" value="Genomic_DNA"/>
</dbReference>
<evidence type="ECO:0000256" key="2">
    <source>
        <dbReference type="SAM" id="SignalP"/>
    </source>
</evidence>
<sequence>MRQFVVALPLIAAACAPAAPDPRGVGKGETFLTVSATGRAEARPNEARMQLGVTSQGANAAEASRLNREKMARVTAALTALGVAADDLQTRNLSLQRIDYGKERGQFRASNIVEVRMTDVARVGEAVTAVTEAGANVVGGPDLRVSDREAANRSAYANAYKAARARAEAYGDAAGLKIVRVVNIVDGGEYGVPSPTYATIDVAAPPPVVAPQRIPMPEQAVPAAPPPPPGAPFNPGINRTEVRVRVDFALKPA</sequence>
<reference evidence="3 4" key="1">
    <citation type="submission" date="2024-02" db="EMBL/GenBank/DDBJ databases">
        <title>Full genome sequence of Sphingomonas kaistensis.</title>
        <authorList>
            <person name="Poletto B.L."/>
            <person name="Silva G."/>
            <person name="Galante D."/>
            <person name="Campos K.R."/>
            <person name="Santos M.B.N."/>
            <person name="Sacchi C.T."/>
        </authorList>
    </citation>
    <scope>NUCLEOTIDE SEQUENCE [LARGE SCALE GENOMIC DNA]</scope>
    <source>
        <strain evidence="3 4">MA4R</strain>
    </source>
</reference>
<feature type="region of interest" description="Disordered" evidence="1">
    <location>
        <begin position="218"/>
        <end position="237"/>
    </location>
</feature>
<name>A0ABZ2G0V3_9SPHN</name>
<dbReference type="PROSITE" id="PS51257">
    <property type="entry name" value="PROKAR_LIPOPROTEIN"/>
    <property type="match status" value="1"/>
</dbReference>
<evidence type="ECO:0000313" key="3">
    <source>
        <dbReference type="EMBL" id="WWM69618.1"/>
    </source>
</evidence>
<keyword evidence="4" id="KW-1185">Reference proteome</keyword>
<protein>
    <submittedName>
        <fullName evidence="3">SIMPL domain-containing protein</fullName>
    </submittedName>
</protein>
<dbReference type="InterPro" id="IPR007497">
    <property type="entry name" value="SIMPL/DUF541"/>
</dbReference>
<dbReference type="PANTHER" id="PTHR34387">
    <property type="entry name" value="SLR1258 PROTEIN"/>
    <property type="match status" value="1"/>
</dbReference>
<keyword evidence="2" id="KW-0732">Signal</keyword>
<feature type="signal peptide" evidence="2">
    <location>
        <begin position="1"/>
        <end position="18"/>
    </location>
</feature>
<dbReference type="Proteomes" id="UP001382935">
    <property type="component" value="Chromosome"/>
</dbReference>
<dbReference type="Gene3D" id="3.30.110.170">
    <property type="entry name" value="Protein of unknown function (DUF541), domain 1"/>
    <property type="match status" value="1"/>
</dbReference>
<feature type="compositionally biased region" description="Pro residues" evidence="1">
    <location>
        <begin position="223"/>
        <end position="232"/>
    </location>
</feature>
<evidence type="ECO:0000256" key="1">
    <source>
        <dbReference type="SAM" id="MobiDB-lite"/>
    </source>
</evidence>
<accession>A0ABZ2G0V3</accession>
<gene>
    <name evidence="3" type="ORF">V6R86_02635</name>
</gene>
<dbReference type="PANTHER" id="PTHR34387:SF1">
    <property type="entry name" value="PERIPLASMIC IMMUNOGENIC PROTEIN"/>
    <property type="match status" value="1"/>
</dbReference>
<dbReference type="InterPro" id="IPR052022">
    <property type="entry name" value="26kDa_periplasmic_antigen"/>
</dbReference>
<dbReference type="Pfam" id="PF04402">
    <property type="entry name" value="SIMPL"/>
    <property type="match status" value="1"/>
</dbReference>